<feature type="compositionally biased region" description="Polar residues" evidence="1">
    <location>
        <begin position="303"/>
        <end position="313"/>
    </location>
</feature>
<accession>A0A6A5QZ25</accession>
<feature type="compositionally biased region" description="Pro residues" evidence="1">
    <location>
        <begin position="283"/>
        <end position="292"/>
    </location>
</feature>
<reference evidence="2" key="1">
    <citation type="journal article" date="2020" name="Stud. Mycol.">
        <title>101 Dothideomycetes genomes: a test case for predicting lifestyles and emergence of pathogens.</title>
        <authorList>
            <person name="Haridas S."/>
            <person name="Albert R."/>
            <person name="Binder M."/>
            <person name="Bloem J."/>
            <person name="Labutti K."/>
            <person name="Salamov A."/>
            <person name="Andreopoulos B."/>
            <person name="Baker S."/>
            <person name="Barry K."/>
            <person name="Bills G."/>
            <person name="Bluhm B."/>
            <person name="Cannon C."/>
            <person name="Castanera R."/>
            <person name="Culley D."/>
            <person name="Daum C."/>
            <person name="Ezra D."/>
            <person name="Gonzalez J."/>
            <person name="Henrissat B."/>
            <person name="Kuo A."/>
            <person name="Liang C."/>
            <person name="Lipzen A."/>
            <person name="Lutzoni F."/>
            <person name="Magnuson J."/>
            <person name="Mondo S."/>
            <person name="Nolan M."/>
            <person name="Ohm R."/>
            <person name="Pangilinan J."/>
            <person name="Park H.-J."/>
            <person name="Ramirez L."/>
            <person name="Alfaro M."/>
            <person name="Sun H."/>
            <person name="Tritt A."/>
            <person name="Yoshinaga Y."/>
            <person name="Zwiers L.-H."/>
            <person name="Turgeon B."/>
            <person name="Goodwin S."/>
            <person name="Spatafora J."/>
            <person name="Crous P."/>
            <person name="Grigoriev I."/>
        </authorList>
    </citation>
    <scope>NUCLEOTIDE SEQUENCE</scope>
    <source>
        <strain evidence="2">HMLAC05119</strain>
    </source>
</reference>
<feature type="region of interest" description="Disordered" evidence="1">
    <location>
        <begin position="263"/>
        <end position="421"/>
    </location>
</feature>
<name>A0A6A5QZ25_AMPQU</name>
<feature type="compositionally biased region" description="Basic and acidic residues" evidence="1">
    <location>
        <begin position="178"/>
        <end position="187"/>
    </location>
</feature>
<evidence type="ECO:0000313" key="3">
    <source>
        <dbReference type="Proteomes" id="UP000800096"/>
    </source>
</evidence>
<proteinExistence type="predicted"/>
<dbReference type="AlphaFoldDB" id="A0A6A5QZ25"/>
<dbReference type="PANTHER" id="PTHR42068">
    <property type="entry name" value="YALI0B18964P"/>
    <property type="match status" value="1"/>
</dbReference>
<protein>
    <submittedName>
        <fullName evidence="2">Uncharacterized protein</fullName>
    </submittedName>
</protein>
<keyword evidence="3" id="KW-1185">Reference proteome</keyword>
<feature type="compositionally biased region" description="Basic and acidic residues" evidence="1">
    <location>
        <begin position="45"/>
        <end position="65"/>
    </location>
</feature>
<feature type="compositionally biased region" description="Polar residues" evidence="1">
    <location>
        <begin position="368"/>
        <end position="378"/>
    </location>
</feature>
<feature type="region of interest" description="Disordered" evidence="1">
    <location>
        <begin position="653"/>
        <end position="685"/>
    </location>
</feature>
<feature type="compositionally biased region" description="Polar residues" evidence="1">
    <location>
        <begin position="671"/>
        <end position="685"/>
    </location>
</feature>
<feature type="compositionally biased region" description="Polar residues" evidence="1">
    <location>
        <begin position="101"/>
        <end position="111"/>
    </location>
</feature>
<feature type="compositionally biased region" description="Low complexity" evidence="1">
    <location>
        <begin position="119"/>
        <end position="133"/>
    </location>
</feature>
<gene>
    <name evidence="2" type="ORF">BDU57DRAFT_3626</name>
</gene>
<feature type="region of interest" description="Disordered" evidence="1">
    <location>
        <begin position="1"/>
        <end position="198"/>
    </location>
</feature>
<feature type="compositionally biased region" description="Polar residues" evidence="1">
    <location>
        <begin position="341"/>
        <end position="355"/>
    </location>
</feature>
<feature type="compositionally biased region" description="Basic and acidic residues" evidence="1">
    <location>
        <begin position="325"/>
        <end position="336"/>
    </location>
</feature>
<sequence length="918" mass="99584">MGKPGLGLFTGRRKSSSNVLEDMADNAPSPDGSANADSGGFRLLSRTEVEKANERRKTMEREKSTSKFARFSTFGTHGKGRVQSVEEDSPGSSKRDSKSSNGTQFSASRPYNNYGPHGSTSTLPSSTDTSSDDNLFASAPRPHIPQHSSSPNSSLSMNAFRKQLPSLPKTSSGVSYRNSDKQGRERSMTSSSYASTAIPPKLETDLNFGNSTFDDMFSGMNRKENSPDMTREVVGRSLLLEKRPFQPDPIKIHPQLEIEAPLRSWESRGSADNLMSPHSDTDSPPPPPPPPHNYSQYVPVASESPTLTSSATFQDCDAQLVSESAVEKSAHRDSSPEHQPISMSSSSVNSLQTPASSRSSNYTTNTTPKASIPSTASVYTDKDDENIFAPIQYEPKPQARAAQEPPAHAPLEDTAQPSRPANGRVLTQTEYLAMQKRANSQPHLDDDSDEEDYEDEEDAIRKREEEEIMRRKQQQMHFAREAMRRTTIAPTALGNPQNGPDGLSMGFPSETSINADEWEDEDVPLGILAQHGFPSQARNRMPNQPANAMPSYIPERPASTGALGSRALPGHIPAFARNLPADPYIGGGLMQPMNRESMGFNGFPRGSMSIAGDSAAGGMGMGIHQSMMYQDAGMSQPSLVDQIQMRDMSKQKYMGGASNKKPQGGPFTGMLGQQMNTNGQSQTPTRMSQMPMNGMMSPMMGGQMPGMGMGMNQMGYSMSQGGDVMAMQQMQQMQQMIAMQQMQLQQMQAMQQPQSQDPRMSMVMPSNNGFGGNMMGNGSLLSVPGATPNGMPNRPMSFMSNNGTQRQQPPMSNYTGPGAGYTPSIAPSERSNIGLSARYRPVINNADAHSTGTSMTLQANGAAAPNQSTPIKGIMKPIRQVPVEEDEDWSKMAARKSKFLGNKQQSNGLEELTKGLNI</sequence>
<dbReference type="EMBL" id="ML979132">
    <property type="protein sequence ID" value="KAF1920110.1"/>
    <property type="molecule type" value="Genomic_DNA"/>
</dbReference>
<feature type="region of interest" description="Disordered" evidence="1">
    <location>
        <begin position="437"/>
        <end position="459"/>
    </location>
</feature>
<evidence type="ECO:0000256" key="1">
    <source>
        <dbReference type="SAM" id="MobiDB-lite"/>
    </source>
</evidence>
<feature type="compositionally biased region" description="Low complexity" evidence="1">
    <location>
        <begin position="356"/>
        <end position="367"/>
    </location>
</feature>
<organism evidence="2 3">
    <name type="scientific">Ampelomyces quisqualis</name>
    <name type="common">Powdery mildew agent</name>
    <dbReference type="NCBI Taxonomy" id="50730"/>
    <lineage>
        <taxon>Eukaryota</taxon>
        <taxon>Fungi</taxon>
        <taxon>Dikarya</taxon>
        <taxon>Ascomycota</taxon>
        <taxon>Pezizomycotina</taxon>
        <taxon>Dothideomycetes</taxon>
        <taxon>Pleosporomycetidae</taxon>
        <taxon>Pleosporales</taxon>
        <taxon>Pleosporineae</taxon>
        <taxon>Phaeosphaeriaceae</taxon>
        <taxon>Ampelomyces</taxon>
    </lineage>
</organism>
<feature type="compositionally biased region" description="Polar residues" evidence="1">
    <location>
        <begin position="168"/>
        <end position="177"/>
    </location>
</feature>
<dbReference type="Proteomes" id="UP000800096">
    <property type="component" value="Unassembled WGS sequence"/>
</dbReference>
<dbReference type="OrthoDB" id="5396252at2759"/>
<feature type="region of interest" description="Disordered" evidence="1">
    <location>
        <begin position="897"/>
        <end position="918"/>
    </location>
</feature>
<feature type="compositionally biased region" description="Acidic residues" evidence="1">
    <location>
        <begin position="446"/>
        <end position="458"/>
    </location>
</feature>
<feature type="region of interest" description="Disordered" evidence="1">
    <location>
        <begin position="488"/>
        <end position="510"/>
    </location>
</feature>
<evidence type="ECO:0000313" key="2">
    <source>
        <dbReference type="EMBL" id="KAF1920110.1"/>
    </source>
</evidence>
<dbReference type="PANTHER" id="PTHR42068:SF1">
    <property type="entry name" value="YALI0B18964P"/>
    <property type="match status" value="1"/>
</dbReference>